<evidence type="ECO:0008006" key="6">
    <source>
        <dbReference type="Google" id="ProtNLM"/>
    </source>
</evidence>
<gene>
    <name evidence="2" type="ORF">SAMN05661012_03556</name>
    <name evidence="3" type="ORF">SR876_28255</name>
</gene>
<reference evidence="2 4" key="1">
    <citation type="submission" date="2016-11" db="EMBL/GenBank/DDBJ databases">
        <authorList>
            <person name="Jaros S."/>
            <person name="Januszkiewicz K."/>
            <person name="Wedrychowicz H."/>
        </authorList>
    </citation>
    <scope>NUCLEOTIDE SEQUENCE [LARGE SCALE GENOMIC DNA]</scope>
    <source>
        <strain evidence="2 4">DSM 784</strain>
    </source>
</reference>
<evidence type="ECO:0000256" key="1">
    <source>
        <dbReference type="SAM" id="SignalP"/>
    </source>
</evidence>
<keyword evidence="5" id="KW-1185">Reference proteome</keyword>
<evidence type="ECO:0000313" key="4">
    <source>
        <dbReference type="Proteomes" id="UP000183788"/>
    </source>
</evidence>
<keyword evidence="1" id="KW-0732">Signal</keyword>
<reference evidence="3 5" key="2">
    <citation type="submission" date="2023-11" db="EMBL/GenBank/DDBJ databases">
        <title>MicrobeMod: A computational toolkit for identifying prokaryotic methylation and restriction-modification with nanopore sequencing.</title>
        <authorList>
            <person name="Crits-Christoph A."/>
            <person name="Kang S.C."/>
            <person name="Lee H."/>
            <person name="Ostrov N."/>
        </authorList>
    </citation>
    <scope>NUCLEOTIDE SEQUENCE [LARGE SCALE GENOMIC DNA]</scope>
    <source>
        <strain evidence="3 5">ATCC 23090</strain>
    </source>
</reference>
<name>A0A1K1RA92_9BACT</name>
<evidence type="ECO:0000313" key="2">
    <source>
        <dbReference type="EMBL" id="SFW69154.1"/>
    </source>
</evidence>
<dbReference type="AlphaFoldDB" id="A0A1K1RA92"/>
<dbReference type="Proteomes" id="UP000183788">
    <property type="component" value="Unassembled WGS sequence"/>
</dbReference>
<feature type="signal peptide" evidence="1">
    <location>
        <begin position="1"/>
        <end position="21"/>
    </location>
</feature>
<feature type="chain" id="PRO_5012746790" description="Biopolymer transport protein ExbD" evidence="1">
    <location>
        <begin position="22"/>
        <end position="128"/>
    </location>
</feature>
<dbReference type="RefSeq" id="WP_072362572.1">
    <property type="nucleotide sequence ID" value="NZ_CBHWAX010000175.1"/>
</dbReference>
<sequence>MKYTILFASAFMLVTSCRQQALDTANADSTFSLESAPPIARQANDANVLKVYVEKNGTIFANGTQVTIDKLDNQLKQLKEKNGIVWYSRDNLSDDPSREAMAAVNIILQYELSVKFYADKNFTKEANF</sequence>
<dbReference type="PROSITE" id="PS51257">
    <property type="entry name" value="PROKAR_LIPOPROTEIN"/>
    <property type="match status" value="1"/>
</dbReference>
<dbReference type="EMBL" id="FPIZ01000011">
    <property type="protein sequence ID" value="SFW69154.1"/>
    <property type="molecule type" value="Genomic_DNA"/>
</dbReference>
<proteinExistence type="predicted"/>
<organism evidence="2 4">
    <name type="scientific">Chitinophaga sancti</name>
    <dbReference type="NCBI Taxonomy" id="1004"/>
    <lineage>
        <taxon>Bacteria</taxon>
        <taxon>Pseudomonadati</taxon>
        <taxon>Bacteroidota</taxon>
        <taxon>Chitinophagia</taxon>
        <taxon>Chitinophagales</taxon>
        <taxon>Chitinophagaceae</taxon>
        <taxon>Chitinophaga</taxon>
    </lineage>
</organism>
<accession>A0A1K1RA92</accession>
<protein>
    <recommendedName>
        <fullName evidence="6">Biopolymer transport protein ExbD</fullName>
    </recommendedName>
</protein>
<dbReference type="EMBL" id="CP140154">
    <property type="protein sequence ID" value="WQG88826.1"/>
    <property type="molecule type" value="Genomic_DNA"/>
</dbReference>
<evidence type="ECO:0000313" key="3">
    <source>
        <dbReference type="EMBL" id="WQG88826.1"/>
    </source>
</evidence>
<dbReference type="OrthoDB" id="666565at2"/>
<evidence type="ECO:0000313" key="5">
    <source>
        <dbReference type="Proteomes" id="UP001326715"/>
    </source>
</evidence>
<dbReference type="Proteomes" id="UP001326715">
    <property type="component" value="Chromosome"/>
</dbReference>